<evidence type="ECO:0000313" key="1">
    <source>
        <dbReference type="EMBL" id="ORW26106.1"/>
    </source>
</evidence>
<sequence length="111" mass="11246">MAKAVVVGAGPNGLAAAIHLARNGVATDAVVGQIERFAPGFRDRVIGTVSTGTAGLQVVLRPRVAVDPYATGVAGVYLCSQSTPPSRRCVGCAAKPARNRGDPHETGVAEP</sequence>
<comment type="caution">
    <text evidence="1">The sequence shown here is derived from an EMBL/GenBank/DDBJ whole genome shotgun (WGS) entry which is preliminary data.</text>
</comment>
<accession>A0A1X1ZRW1</accession>
<dbReference type="EMBL" id="LQPJ01000090">
    <property type="protein sequence ID" value="ORW26106.1"/>
    <property type="molecule type" value="Genomic_DNA"/>
</dbReference>
<reference evidence="1 2" key="1">
    <citation type="submission" date="2016-01" db="EMBL/GenBank/DDBJ databases">
        <title>The new phylogeny of the genus Mycobacterium.</title>
        <authorList>
            <person name="Tarcisio F."/>
            <person name="Conor M."/>
            <person name="Antonella G."/>
            <person name="Elisabetta G."/>
            <person name="Giulia F.S."/>
            <person name="Sara T."/>
            <person name="Anna F."/>
            <person name="Clotilde B."/>
            <person name="Roberto B."/>
            <person name="Veronica D.S."/>
            <person name="Fabio R."/>
            <person name="Monica P."/>
            <person name="Olivier J."/>
            <person name="Enrico T."/>
            <person name="Nicola S."/>
        </authorList>
    </citation>
    <scope>NUCLEOTIDE SEQUENCE [LARGE SCALE GENOMIC DNA]</scope>
    <source>
        <strain evidence="1 2">DSM 44572</strain>
    </source>
</reference>
<name>A0A1X1ZRW1_9MYCO</name>
<dbReference type="STRING" id="153971.AWC19_05540"/>
<dbReference type="InterPro" id="IPR036188">
    <property type="entry name" value="FAD/NAD-bd_sf"/>
</dbReference>
<gene>
    <name evidence="1" type="ORF">AWC19_05540</name>
</gene>
<proteinExistence type="predicted"/>
<protein>
    <submittedName>
        <fullName evidence="1">Uncharacterized protein</fullName>
    </submittedName>
</protein>
<dbReference type="AlphaFoldDB" id="A0A1X1ZRW1"/>
<dbReference type="Proteomes" id="UP000193529">
    <property type="component" value="Unassembled WGS sequence"/>
</dbReference>
<organism evidence="1 2">
    <name type="scientific">Mycobacterium palustre</name>
    <dbReference type="NCBI Taxonomy" id="153971"/>
    <lineage>
        <taxon>Bacteria</taxon>
        <taxon>Bacillati</taxon>
        <taxon>Actinomycetota</taxon>
        <taxon>Actinomycetes</taxon>
        <taxon>Mycobacteriales</taxon>
        <taxon>Mycobacteriaceae</taxon>
        <taxon>Mycobacterium</taxon>
        <taxon>Mycobacterium simiae complex</taxon>
    </lineage>
</organism>
<dbReference type="Gene3D" id="3.50.50.60">
    <property type="entry name" value="FAD/NAD(P)-binding domain"/>
    <property type="match status" value="1"/>
</dbReference>
<evidence type="ECO:0000313" key="2">
    <source>
        <dbReference type="Proteomes" id="UP000193529"/>
    </source>
</evidence>
<keyword evidence="2" id="KW-1185">Reference proteome</keyword>
<dbReference type="SUPFAM" id="SSF51905">
    <property type="entry name" value="FAD/NAD(P)-binding domain"/>
    <property type="match status" value="1"/>
</dbReference>